<dbReference type="PANTHER" id="PTHR10336">
    <property type="entry name" value="PHOSPHOINOSITIDE-SPECIFIC PHOSPHOLIPASE C FAMILY PROTEIN"/>
    <property type="match status" value="1"/>
</dbReference>
<dbReference type="InterPro" id="IPR035892">
    <property type="entry name" value="C2_domain_sf"/>
</dbReference>
<dbReference type="SUPFAM" id="SSF47473">
    <property type="entry name" value="EF-hand"/>
    <property type="match status" value="1"/>
</dbReference>
<proteinExistence type="predicted"/>
<dbReference type="EC" id="3.1.4.11" evidence="1"/>
<dbReference type="Pfam" id="PF00388">
    <property type="entry name" value="PI-PLC-X"/>
    <property type="match status" value="1"/>
</dbReference>
<evidence type="ECO:0000313" key="9">
    <source>
        <dbReference type="EMBL" id="CAE0791551.1"/>
    </source>
</evidence>
<evidence type="ECO:0000259" key="7">
    <source>
        <dbReference type="PROSITE" id="PS50004"/>
    </source>
</evidence>
<accession>A0A7S4CAF6</accession>
<dbReference type="InterPro" id="IPR011992">
    <property type="entry name" value="EF-hand-dom_pair"/>
</dbReference>
<dbReference type="SUPFAM" id="SSF49562">
    <property type="entry name" value="C2 domain (Calcium/lipid-binding domain, CaLB)"/>
    <property type="match status" value="1"/>
</dbReference>
<keyword evidence="4" id="KW-0443">Lipid metabolism</keyword>
<evidence type="ECO:0000259" key="8">
    <source>
        <dbReference type="PROSITE" id="PS50008"/>
    </source>
</evidence>
<feature type="domain" description="C2" evidence="7">
    <location>
        <begin position="970"/>
        <end position="1119"/>
    </location>
</feature>
<dbReference type="CDD" id="cd00275">
    <property type="entry name" value="C2_PLC_like"/>
    <property type="match status" value="1"/>
</dbReference>
<dbReference type="EMBL" id="HBJA01008515">
    <property type="protein sequence ID" value="CAE0791551.1"/>
    <property type="molecule type" value="Transcribed_RNA"/>
</dbReference>
<dbReference type="GO" id="GO:0004435">
    <property type="term" value="F:phosphatidylinositol-4,5-bisphosphate phospholipase C activity"/>
    <property type="evidence" value="ECO:0007669"/>
    <property type="project" value="InterPro"/>
</dbReference>
<feature type="compositionally biased region" description="Low complexity" evidence="6">
    <location>
        <begin position="695"/>
        <end position="704"/>
    </location>
</feature>
<dbReference type="InterPro" id="IPR017946">
    <property type="entry name" value="PLC-like_Pdiesterase_TIM-brl"/>
</dbReference>
<feature type="domain" description="PI-PLC Y-box" evidence="8">
    <location>
        <begin position="892"/>
        <end position="932"/>
    </location>
</feature>
<keyword evidence="3" id="KW-0442">Lipid degradation</keyword>
<dbReference type="SUPFAM" id="SSF51695">
    <property type="entry name" value="PLC-like phosphodiesterases"/>
    <property type="match status" value="1"/>
</dbReference>
<dbReference type="AlphaFoldDB" id="A0A7S4CAF6"/>
<dbReference type="PROSITE" id="PS50004">
    <property type="entry name" value="C2"/>
    <property type="match status" value="1"/>
</dbReference>
<feature type="region of interest" description="Disordered" evidence="6">
    <location>
        <begin position="690"/>
        <end position="711"/>
    </location>
</feature>
<evidence type="ECO:0000256" key="4">
    <source>
        <dbReference type="ARBA" id="ARBA00023098"/>
    </source>
</evidence>
<evidence type="ECO:0000256" key="3">
    <source>
        <dbReference type="ARBA" id="ARBA00022963"/>
    </source>
</evidence>
<gene>
    <name evidence="9" type="ORF">EGYM00163_LOCUS2666</name>
</gene>
<dbReference type="Gene3D" id="2.60.40.150">
    <property type="entry name" value="C2 domain"/>
    <property type="match status" value="1"/>
</dbReference>
<feature type="compositionally biased region" description="Basic and acidic residues" evidence="6">
    <location>
        <begin position="141"/>
        <end position="158"/>
    </location>
</feature>
<name>A0A7S4CAF6_9EUGL</name>
<evidence type="ECO:0000256" key="2">
    <source>
        <dbReference type="ARBA" id="ARBA00022801"/>
    </source>
</evidence>
<dbReference type="PROSITE" id="PS50008">
    <property type="entry name" value="PIPLC_Y_DOMAIN"/>
    <property type="match status" value="1"/>
</dbReference>
<keyword evidence="5" id="KW-0807">Transducer</keyword>
<protein>
    <recommendedName>
        <fullName evidence="1">phosphoinositide phospholipase C</fullName>
        <ecNumber evidence="1">3.1.4.11</ecNumber>
    </recommendedName>
</protein>
<sequence length="1221" mass="137555">MNAQMNQFQADARKAPNRLLQKTKTFVRRPSQSSRLGGGSFSESRSTSSHLTGDALLSEDRGSETGSQGGSHAGSQASTQPTGPRRRNELAEKQAICWIGRATLKAETKHDGSQDPSQTRRIGKPLQRKLSDFMLGSRSSFIDKDAEGDQKKPLELREPGSTPLVSISHQNRQMAGGFEPPKKGRQPHKAYLELDEADRQLLGRPTYIMEGEQGGEITYKNVQVNERLDLLVFVRRQDQSKYDAHCRDPVHNPYKLSKVVVSIVDIVDFETDSDRIPQKHRRSFDSRPDTKNKIAKIEYTDVKTRTPGYRVFAFFDEPAFQTWTAAFMRLRAFALQMYQINPMPATINRLWLAAEAGGGNLTMDEAEALFVNCAELKMKRTAFHRLFHCVDEQQQGYVDREGFEALFHLMMKNQTTNWLWRKYAGSADAPNMTPEQFKRFLSEEQGEQVSKEEAKMRMFTFFKATKMQALANVGAKNAASFPKVFDKEMFNTYVTMSSLNYGTDELPLRYVCQNMNYPLSQYYIHSVDLTRLVDLNETETSVLPSSSSSQADGIVRYCLQLGVRCLTVKVTKDDVVFEGAQRTMKVQAFCELLLKEAFVTTPYPLLLGIQVDRLEDNDLKILSSTLPTFLGPSYRKLPLNQSHSPEDLKEMILVFFTIKGNRELSEDAENDIREISPFAVVRAKDFSKPLPANKASSSPQAAPTAGGGGEGPLTFEHALAVAKFEASNAGGWGNPIRAAADGEPVLVPSVVVDLVSFQGKAAPWEAKEDNDDEPPDKVPDIDVCYCPKKIEAGGKPPDQFRRFANPMMKTPRKLAGCMLHRFRLRMEGSSVPTLRIPLPELAQMIQQNKQKSSKGGSRLEGILFTQQEEEAEIPKEFKYTQMPVSSLMRMMSHGVQMVEYPPFGPILDRSIANAWFHINGRAGYLLKPWSVRLPSYANHPHHVHFPEYSRFFKPRTAAEDDKLEEENHEAKEQARVDDRWFPSIERCGTCTFMVKVISGLNLGPLGTSAGKAKTPFGSRKKESTTSVTTPYVIVRIDGHDEDNDAKHTPVTNSNGLNPSWNTVFEFEIRHREFATLSMLVYHDAGGRGADDNRMDDFLGVFSIPITVVKQGYRLVPLSDQDGNRVAFNPALFCHFEELPVGNLLKLSANINKLRRAIDVRKLELEERRGILRKETNALREISKKTEAVQKAHEDAQTMHTEMERKTCDFSWEEATKDCSIS</sequence>
<dbReference type="GO" id="GO:0035556">
    <property type="term" value="P:intracellular signal transduction"/>
    <property type="evidence" value="ECO:0007669"/>
    <property type="project" value="InterPro"/>
</dbReference>
<feature type="region of interest" description="Disordered" evidence="6">
    <location>
        <begin position="1"/>
        <end position="88"/>
    </location>
</feature>
<evidence type="ECO:0000256" key="1">
    <source>
        <dbReference type="ARBA" id="ARBA00012368"/>
    </source>
</evidence>
<dbReference type="InterPro" id="IPR000008">
    <property type="entry name" value="C2_dom"/>
</dbReference>
<dbReference type="PROSITE" id="PS50007">
    <property type="entry name" value="PIPLC_X_DOMAIN"/>
    <property type="match status" value="1"/>
</dbReference>
<evidence type="ECO:0000256" key="5">
    <source>
        <dbReference type="ARBA" id="ARBA00023224"/>
    </source>
</evidence>
<dbReference type="Gene3D" id="3.20.20.190">
    <property type="entry name" value="Phosphatidylinositol (PI) phosphodiesterase"/>
    <property type="match status" value="1"/>
</dbReference>
<feature type="region of interest" description="Disordered" evidence="6">
    <location>
        <begin position="107"/>
        <end position="186"/>
    </location>
</feature>
<dbReference type="SMART" id="SM00239">
    <property type="entry name" value="C2"/>
    <property type="match status" value="1"/>
</dbReference>
<dbReference type="InterPro" id="IPR000909">
    <property type="entry name" value="PLipase_C_PInositol-sp_X_dom"/>
</dbReference>
<dbReference type="GO" id="GO:0006629">
    <property type="term" value="P:lipid metabolic process"/>
    <property type="evidence" value="ECO:0007669"/>
    <property type="project" value="InterPro"/>
</dbReference>
<dbReference type="InterPro" id="IPR001711">
    <property type="entry name" value="PLipase_C_Pinositol-sp_Y"/>
</dbReference>
<dbReference type="SMART" id="SM00148">
    <property type="entry name" value="PLCXc"/>
    <property type="match status" value="1"/>
</dbReference>
<feature type="compositionally biased region" description="Polar residues" evidence="6">
    <location>
        <begin position="20"/>
        <end position="35"/>
    </location>
</feature>
<feature type="compositionally biased region" description="Polar residues" evidence="6">
    <location>
        <begin position="163"/>
        <end position="173"/>
    </location>
</feature>
<keyword evidence="2" id="KW-0378">Hydrolase</keyword>
<dbReference type="InterPro" id="IPR001192">
    <property type="entry name" value="PI-PLC_fam"/>
</dbReference>
<evidence type="ECO:0000256" key="6">
    <source>
        <dbReference type="SAM" id="MobiDB-lite"/>
    </source>
</evidence>
<dbReference type="PANTHER" id="PTHR10336:SF36">
    <property type="entry name" value="1-PHOSPHATIDYLINOSITOL 4,5-BISPHOSPHATE PHOSPHODIESTERASE BETA-4"/>
    <property type="match status" value="1"/>
</dbReference>
<reference evidence="9" key="1">
    <citation type="submission" date="2021-01" db="EMBL/GenBank/DDBJ databases">
        <authorList>
            <person name="Corre E."/>
            <person name="Pelletier E."/>
            <person name="Niang G."/>
            <person name="Scheremetjew M."/>
            <person name="Finn R."/>
            <person name="Kale V."/>
            <person name="Holt S."/>
            <person name="Cochrane G."/>
            <person name="Meng A."/>
            <person name="Brown T."/>
            <person name="Cohen L."/>
        </authorList>
    </citation>
    <scope>NUCLEOTIDE SEQUENCE</scope>
    <source>
        <strain evidence="9">CCMP1594</strain>
    </source>
</reference>
<organism evidence="9">
    <name type="scientific">Eutreptiella gymnastica</name>
    <dbReference type="NCBI Taxonomy" id="73025"/>
    <lineage>
        <taxon>Eukaryota</taxon>
        <taxon>Discoba</taxon>
        <taxon>Euglenozoa</taxon>
        <taxon>Euglenida</taxon>
        <taxon>Spirocuta</taxon>
        <taxon>Euglenophyceae</taxon>
        <taxon>Eutreptiales</taxon>
        <taxon>Eutreptiaceae</taxon>
        <taxon>Eutreptiella</taxon>
    </lineage>
</organism>
<dbReference type="Pfam" id="PF00168">
    <property type="entry name" value="C2"/>
    <property type="match status" value="1"/>
</dbReference>